<dbReference type="Pfam" id="PF04945">
    <property type="entry name" value="YHS"/>
    <property type="match status" value="1"/>
</dbReference>
<evidence type="ECO:0000256" key="1">
    <source>
        <dbReference type="SAM" id="Phobius"/>
    </source>
</evidence>
<name>I3DIC7_9PAST</name>
<dbReference type="AlphaFoldDB" id="I3DIC7"/>
<gene>
    <name evidence="4" type="ORF">HMPREF1052_0211</name>
</gene>
<feature type="domain" description="Membrane iron-sulfur containing protein FtrD-like" evidence="3">
    <location>
        <begin position="239"/>
        <end position="342"/>
    </location>
</feature>
<feature type="transmembrane region" description="Helical" evidence="1">
    <location>
        <begin position="190"/>
        <end position="208"/>
    </location>
</feature>
<comment type="caution">
    <text evidence="4">The sequence shown here is derived from an EMBL/GenBank/DDBJ whole genome shotgun (WGS) entry which is preliminary data.</text>
</comment>
<dbReference type="eggNOG" id="COG3350">
    <property type="taxonomic scope" value="Bacteria"/>
</dbReference>
<feature type="domain" description="YHS" evidence="2">
    <location>
        <begin position="350"/>
        <end position="395"/>
    </location>
</feature>
<feature type="transmembrane region" description="Helical" evidence="1">
    <location>
        <begin position="136"/>
        <end position="158"/>
    </location>
</feature>
<accession>I3DIC7</accession>
<proteinExistence type="predicted"/>
<keyword evidence="1" id="KW-1133">Transmembrane helix</keyword>
<dbReference type="InterPro" id="IPR007029">
    <property type="entry name" value="YHS_dom"/>
</dbReference>
<dbReference type="eggNOG" id="COG4393">
    <property type="taxonomic scope" value="Bacteria"/>
</dbReference>
<feature type="transmembrane region" description="Helical" evidence="1">
    <location>
        <begin position="91"/>
        <end position="116"/>
    </location>
</feature>
<evidence type="ECO:0000313" key="5">
    <source>
        <dbReference type="Proteomes" id="UP000006457"/>
    </source>
</evidence>
<dbReference type="InterPro" id="IPR036927">
    <property type="entry name" value="Cyt_c_oxase-like_su1_sf"/>
</dbReference>
<dbReference type="Proteomes" id="UP000006457">
    <property type="component" value="Unassembled WGS sequence"/>
</dbReference>
<dbReference type="Pfam" id="PF10080">
    <property type="entry name" value="FtrD-like"/>
    <property type="match status" value="1"/>
</dbReference>
<dbReference type="InterPro" id="IPR018758">
    <property type="entry name" value="FtrD-like"/>
</dbReference>
<sequence length="398" mass="45638">MLISVLLFCICQLFKSQQLNSLWHCILLILASYIWAKDPSIKGITNTDVINTDFILHLSAIILGVIFCFFLACWFYILIQQCKKDKKLTALSSLFLIASAIIILIPVIGNLILGLMKLQVIELTKFRLSFVAKSGNLYHFFNYIYALLLFIVLILFGWKVHHQRRFRMNNEMQPIEKRKKTASFQHTKKTLLWGILSILIMISTQLYWDNIASRPPQLSEAIKVSLDSEKNVHIPIEQVKDGRLHRFVWIADDGKAIRFLLINRQPDKLSFAPVFDACLLCGDQGYVMQDNQVVCVGCGVRIFTPSIGKEGGCNPVPIADWHQTDTDIVISKAGLLEGINLFTTIVEIPVVDPVDGSKLTNKKTEFKYSYEDKTYFFSTEENLERFRNTPEKYIQEDK</sequence>
<reference evidence="4 5" key="1">
    <citation type="submission" date="2012-03" db="EMBL/GenBank/DDBJ databases">
        <authorList>
            <person name="Harkins D.M."/>
            <person name="Madupu R."/>
            <person name="Durkin A.S."/>
            <person name="Torralba M."/>
            <person name="Methe B."/>
            <person name="Sutton G.G."/>
            <person name="Nelson K.E."/>
        </authorList>
    </citation>
    <scope>NUCLEOTIDE SEQUENCE [LARGE SCALE GENOMIC DNA]</scope>
    <source>
        <strain evidence="4 5">CCUG 2042</strain>
    </source>
</reference>
<dbReference type="Gene3D" id="1.20.210.10">
    <property type="entry name" value="Cytochrome c oxidase-like, subunit I domain"/>
    <property type="match status" value="1"/>
</dbReference>
<feature type="transmembrane region" description="Helical" evidence="1">
    <location>
        <begin position="55"/>
        <end position="79"/>
    </location>
</feature>
<dbReference type="PATRIC" id="fig|1095749.3.peg.445"/>
<keyword evidence="1" id="KW-0472">Membrane</keyword>
<keyword evidence="5" id="KW-1185">Reference proteome</keyword>
<dbReference type="EMBL" id="AJSX01000007">
    <property type="protein sequence ID" value="EIJ71470.1"/>
    <property type="molecule type" value="Genomic_DNA"/>
</dbReference>
<organism evidence="4 5">
    <name type="scientific">Pasteurella bettyae CCUG 2042</name>
    <dbReference type="NCBI Taxonomy" id="1095749"/>
    <lineage>
        <taxon>Bacteria</taxon>
        <taxon>Pseudomonadati</taxon>
        <taxon>Pseudomonadota</taxon>
        <taxon>Gammaproteobacteria</taxon>
        <taxon>Pasteurellales</taxon>
        <taxon>Pasteurellaceae</taxon>
        <taxon>Pasteurella</taxon>
    </lineage>
</organism>
<keyword evidence="1" id="KW-0812">Transmembrane</keyword>
<evidence type="ECO:0000313" key="4">
    <source>
        <dbReference type="EMBL" id="EIJ71470.1"/>
    </source>
</evidence>
<evidence type="ECO:0000259" key="2">
    <source>
        <dbReference type="Pfam" id="PF04945"/>
    </source>
</evidence>
<protein>
    <submittedName>
        <fullName evidence="4">Membrane protein, PF10080 family</fullName>
    </submittedName>
</protein>
<evidence type="ECO:0000259" key="3">
    <source>
        <dbReference type="Pfam" id="PF10080"/>
    </source>
</evidence>